<sequence>MSLLILADSLYFCLSVRQTINSMKKIFLAVATALAMFSCSQKEPVTVTITNPLSIDRNGEMVEISMAEITGKLQLPDTAQVIVLDENGLEVPYQITYDDMLIFPASVKGDASAVYTIAEGTPQPVDVVACGRQYPERLDDVAWENDRAAYRAYGPALQEKGERAFGYDIWTKSVSEPVVEDRYDGDLNRGISYHVDHGNGMDCYAVGPTLGGGTAALFPDSTIVYPYCYKDCEILDNGPLRFTAKLVYNPLVVKGDSSVIETRIISLDKGSQLNKTVVSFDNLQEITPVVTGIVLHKQNPMGYSFDADAGYIAYADSTENAANNNGVIYIGAVFPATVKGAFAQVFSEKERKERGDALGHVLAVNDYEPGAEYIYYWGSGWSKYGFEADTDWNKYLEEYARKIRNPLAVAIK</sequence>
<dbReference type="EMBL" id="CP013020">
    <property type="protein sequence ID" value="ALK83438.1"/>
    <property type="molecule type" value="Genomic_DNA"/>
</dbReference>
<evidence type="ECO:0000313" key="1">
    <source>
        <dbReference type="EMBL" id="ALK83438.1"/>
    </source>
</evidence>
<proteinExistence type="predicted"/>
<reference evidence="1 2" key="2">
    <citation type="journal article" date="2016" name="Genome Biol. Evol.">
        <title>Extensive mobilome-driven genome diversification in mouse gut-associated Bacteroides vulgatus mpk.</title>
        <authorList>
            <person name="Lange A."/>
            <person name="Beier S."/>
            <person name="Steimle A."/>
            <person name="Autenrieth I.B."/>
            <person name="Huson D.H."/>
            <person name="Frick J.S."/>
        </authorList>
    </citation>
    <scope>NUCLEOTIDE SEQUENCE [LARGE SCALE GENOMIC DNA]</scope>
    <source>
        <strain evidence="2">mpk</strain>
    </source>
</reference>
<dbReference type="InterPro" id="IPR032342">
    <property type="entry name" value="DUF4861"/>
</dbReference>
<dbReference type="AlphaFoldDB" id="A0A0P0LLL8"/>
<dbReference type="InterPro" id="IPR011013">
    <property type="entry name" value="Gal_mutarotase_sf_dom"/>
</dbReference>
<reference evidence="2" key="1">
    <citation type="submission" date="2015-10" db="EMBL/GenBank/DDBJ databases">
        <title>Extensive mobilome-driven genome diversification in gut-associated Bacteroides vulgatus mpk.</title>
        <authorList>
            <person name="Beier S."/>
            <person name="Lange A."/>
            <person name="Huson D.H."/>
            <person name="Frick J.-S."/>
            <person name="Autenrieth I.B."/>
        </authorList>
    </citation>
    <scope>NUCLEOTIDE SEQUENCE [LARGE SCALE GENOMIC DNA]</scope>
    <source>
        <strain evidence="2">mpk</strain>
    </source>
</reference>
<evidence type="ECO:0000313" key="2">
    <source>
        <dbReference type="Proteomes" id="UP000061587"/>
    </source>
</evidence>
<gene>
    <name evidence="1" type="ORF">BvMPK_0820</name>
</gene>
<dbReference type="GO" id="GO:0005975">
    <property type="term" value="P:carbohydrate metabolic process"/>
    <property type="evidence" value="ECO:0007669"/>
    <property type="project" value="InterPro"/>
</dbReference>
<dbReference type="Pfam" id="PF16153">
    <property type="entry name" value="DUF4861"/>
    <property type="match status" value="1"/>
</dbReference>
<dbReference type="Proteomes" id="UP000061587">
    <property type="component" value="Chromosome"/>
</dbReference>
<evidence type="ECO:0008006" key="3">
    <source>
        <dbReference type="Google" id="ProtNLM"/>
    </source>
</evidence>
<name>A0A0P0LLL8_PHOVU</name>
<dbReference type="PATRIC" id="fig|821.40.peg.961"/>
<organism evidence="1 2">
    <name type="scientific">Phocaeicola vulgatus</name>
    <name type="common">Bacteroides vulgatus</name>
    <dbReference type="NCBI Taxonomy" id="821"/>
    <lineage>
        <taxon>Bacteria</taxon>
        <taxon>Pseudomonadati</taxon>
        <taxon>Bacteroidota</taxon>
        <taxon>Bacteroidia</taxon>
        <taxon>Bacteroidales</taxon>
        <taxon>Bacteroidaceae</taxon>
        <taxon>Phocaeicola</taxon>
    </lineage>
</organism>
<dbReference type="GO" id="GO:0030246">
    <property type="term" value="F:carbohydrate binding"/>
    <property type="evidence" value="ECO:0007669"/>
    <property type="project" value="InterPro"/>
</dbReference>
<dbReference type="SUPFAM" id="SSF74650">
    <property type="entry name" value="Galactose mutarotase-like"/>
    <property type="match status" value="1"/>
</dbReference>
<protein>
    <recommendedName>
        <fullName evidence="3">DUF4861 domain-containing protein</fullName>
    </recommendedName>
</protein>
<dbReference type="GO" id="GO:0003824">
    <property type="term" value="F:catalytic activity"/>
    <property type="evidence" value="ECO:0007669"/>
    <property type="project" value="InterPro"/>
</dbReference>
<accession>A0A0P0LLL8</accession>